<dbReference type="SUPFAM" id="SSF55021">
    <property type="entry name" value="ACT-like"/>
    <property type="match status" value="1"/>
</dbReference>
<dbReference type="PANTHER" id="PTHR34719:SF2">
    <property type="entry name" value="NICKEL-RESPONSIVE REGULATOR"/>
    <property type="match status" value="1"/>
</dbReference>
<sequence>MCFLRYMKRISLALDDKLYREIENAMSMVGETNRSRFIASIVAEKISEMIQRPMASIIVYIYDHEVGEVAKSVTEVQHEFRDVIRASTHIHLDERNCLEVVHALGDSDRIRELVTRISRIGRGLKFLRVVNVPRLE</sequence>
<dbReference type="HOGENOM" id="CLU_113319_1_2_2"/>
<accession>F2L652</accession>
<dbReference type="KEGG" id="tuz:TUZN_2213"/>
<reference key="2">
    <citation type="submission" date="2011-03" db="EMBL/GenBank/DDBJ databases">
        <title>Complete genome sequence of the thermoacidophilic crenarchaeon Thermoproteus uzoniensis 768-20.</title>
        <authorList>
            <person name="Mardanov A.V."/>
            <person name="Gumerov V.M."/>
            <person name="Beletsky A.V."/>
            <person name="Prokofeva M.I."/>
            <person name="Bonch-Osmolovskaya E.A."/>
            <person name="Ravin N.V."/>
            <person name="Skryabin K.G."/>
        </authorList>
    </citation>
    <scope>NUCLEOTIDE SEQUENCE</scope>
    <source>
        <strain>768-20</strain>
    </source>
</reference>
<name>F2L652_THEU7</name>
<reference evidence="2 3" key="1">
    <citation type="journal article" date="2011" name="J. Bacteriol.">
        <title>Complete genome sequence of the thermoacidophilic crenarchaeon Thermoproteus uzoniensis 768-20.</title>
        <authorList>
            <person name="Mardanov A.V."/>
            <person name="Gumerov V.M."/>
            <person name="Beletsky A.V."/>
            <person name="Prokofeva M.I."/>
            <person name="Bonch-Osmolovskaya E.A."/>
            <person name="Ravin N.V."/>
            <person name="Skryabin K.G."/>
        </authorList>
    </citation>
    <scope>NUCLEOTIDE SEQUENCE [LARGE SCALE GENOMIC DNA]</scope>
    <source>
        <strain evidence="2 3">768-20</strain>
    </source>
</reference>
<dbReference type="Gene3D" id="3.30.70.1150">
    <property type="entry name" value="ACT-like. Chain A, domain 2"/>
    <property type="match status" value="1"/>
</dbReference>
<dbReference type="InterPro" id="IPR050192">
    <property type="entry name" value="CopG/NikR_regulator"/>
</dbReference>
<feature type="domain" description="Transcription factor NikR nickel binding C-terminal" evidence="1">
    <location>
        <begin position="56"/>
        <end position="129"/>
    </location>
</feature>
<dbReference type="InterPro" id="IPR027271">
    <property type="entry name" value="Acetolactate_synth/TF_NikR_C"/>
</dbReference>
<dbReference type="GO" id="GO:0003677">
    <property type="term" value="F:DNA binding"/>
    <property type="evidence" value="ECO:0007669"/>
    <property type="project" value="TreeGrafter"/>
</dbReference>
<protein>
    <submittedName>
        <fullName evidence="2">Transcriptional regulator, CopG family</fullName>
    </submittedName>
</protein>
<evidence type="ECO:0000313" key="2">
    <source>
        <dbReference type="EMBL" id="AEA13668.1"/>
    </source>
</evidence>
<dbReference type="Proteomes" id="UP000008138">
    <property type="component" value="Chromosome"/>
</dbReference>
<proteinExistence type="predicted"/>
<dbReference type="STRING" id="999630.TUZN_2213"/>
<gene>
    <name evidence="2" type="ordered locus">TUZN_2213</name>
</gene>
<dbReference type="EMBL" id="CP002590">
    <property type="protein sequence ID" value="AEA13668.1"/>
    <property type="molecule type" value="Genomic_DNA"/>
</dbReference>
<dbReference type="InterPro" id="IPR014864">
    <property type="entry name" value="TF_NikR_Ni-bd_C"/>
</dbReference>
<dbReference type="GO" id="GO:0006355">
    <property type="term" value="P:regulation of DNA-templated transcription"/>
    <property type="evidence" value="ECO:0007669"/>
    <property type="project" value="TreeGrafter"/>
</dbReference>
<dbReference type="InterPro" id="IPR045865">
    <property type="entry name" value="ACT-like_dom_sf"/>
</dbReference>
<dbReference type="AlphaFoldDB" id="F2L652"/>
<evidence type="ECO:0000259" key="1">
    <source>
        <dbReference type="Pfam" id="PF08753"/>
    </source>
</evidence>
<organism evidence="2 3">
    <name type="scientific">Thermoproteus uzoniensis (strain 768-20)</name>
    <dbReference type="NCBI Taxonomy" id="999630"/>
    <lineage>
        <taxon>Archaea</taxon>
        <taxon>Thermoproteota</taxon>
        <taxon>Thermoprotei</taxon>
        <taxon>Thermoproteales</taxon>
        <taxon>Thermoproteaceae</taxon>
        <taxon>Thermoproteus</taxon>
    </lineage>
</organism>
<dbReference type="eggNOG" id="arCOG01008">
    <property type="taxonomic scope" value="Archaea"/>
</dbReference>
<evidence type="ECO:0000313" key="3">
    <source>
        <dbReference type="Proteomes" id="UP000008138"/>
    </source>
</evidence>
<keyword evidence="3" id="KW-1185">Reference proteome</keyword>
<dbReference type="PANTHER" id="PTHR34719">
    <property type="entry name" value="NICKEL-RESPONSIVE REGULATOR"/>
    <property type="match status" value="1"/>
</dbReference>
<dbReference type="Pfam" id="PF08753">
    <property type="entry name" value="NikR_C"/>
    <property type="match status" value="1"/>
</dbReference>